<dbReference type="InterPro" id="IPR027417">
    <property type="entry name" value="P-loop_NTPase"/>
</dbReference>
<keyword evidence="1" id="KW-0677">Repeat</keyword>
<keyword evidence="4" id="KW-0505">Motor protein</keyword>
<sequence length="1019" mass="117226">MFPRSTPETFAQKLFQTFKNHRRFKKPKLSRTDFTIDHYAGEVKYGADHFLDKNKDYMVAEHNRLLYASKCPFVVNLLPEQTAETKKTKFSSIGTRFKGQLQELMVTLGTTDPRYIRCVKPNSKLKPCILENTSIIQQLRCAGVLEAIRISCAGFPTRKTFSDFLHRFKILGKEYVDGSLEDKVACEKILDKMEMKRYQIGKTKVFLRAGQMAELDARRAEIVGRAAKKIQRKMRSHIAHNEFILLRKASIDIQSFCRGRLACNLYENMRRNDAAIKIQKYQRRHITLKLYNTYRSYAIVLEAGLRGMVARKEFRFRKESKAATSIQAKWRCHRDYSYYKSLQNAILTYQCSWRQKNSRKELKKLKIASRETGALKDAKDKLEKRVEELTLRLGLEKRRREDLEKEKEQEIAKLQEALHEMRLQVEEVNSLLSKEKETAKKAIEEAVPVIQEATVYLQDTEKIDSLSAEIEKLKELLQQEKNSIDVSRQEISSLRKENEKLLEELENARKQFDLHQETINRFEEKLLNSESENQVLRQQAISLASTNKDLSQQLTSALAQQRLPEKSSADNGEENTNTGLSHLSNLADQEKEEKPHRLLNEKKLQENQEFLIEIITHDVGFSNGRPVSACIVFKSLLHWGSFEMEKTGVFENIIQKISNEIEEAGKSVLSYWLSNSSMLLLLLQRTLKAGHSTNKRRSTSSSILWGKLSQGTKSSSSNIGLKSSGRAYIGVNNTPQVEAKYPALLFKQQLTAFIEKIYGIIRDDLKKEISSYLGKCIQAPRTSRVVNTAKGSRSEAKSTAQQALLAHWHTIVAILENYLKIMKEKYVQPFLIRKMFAQVFSFINVQLFNSLLLRRECCSFSNGEYLKTGLGEFESWCKDTTEVYAGASWIELKHIRQAVSFLVTHQKAKKSLKEITDDLCPDLSMQQLYRISTMYYDDIYGTHTVSNEVISKMKILMKEISNDSDTGSFLLDDDSSIPFSVDDISRSKSLAPIDITDIEPPPIIRQNSGFHFLKPRGIE</sequence>
<dbReference type="Gene3D" id="1.20.5.190">
    <property type="match status" value="3"/>
</dbReference>
<dbReference type="SMART" id="SM01132">
    <property type="entry name" value="DIL"/>
    <property type="match status" value="1"/>
</dbReference>
<dbReference type="PROSITE" id="PS51126">
    <property type="entry name" value="DILUTE"/>
    <property type="match status" value="1"/>
</dbReference>
<evidence type="ECO:0000313" key="10">
    <source>
        <dbReference type="EMBL" id="KMZ70180.1"/>
    </source>
</evidence>
<dbReference type="InterPro" id="IPR052072">
    <property type="entry name" value="Vascular_dev_regulator"/>
</dbReference>
<evidence type="ECO:0000256" key="6">
    <source>
        <dbReference type="SAM" id="Coils"/>
    </source>
</evidence>
<dbReference type="PANTHER" id="PTHR16027:SF6">
    <property type="entry name" value="DILUTE DOMAIN-CONTAINING PROTEIN"/>
    <property type="match status" value="1"/>
</dbReference>
<feature type="region of interest" description="Actin-binding" evidence="5">
    <location>
        <begin position="101"/>
        <end position="123"/>
    </location>
</feature>
<proteinExistence type="inferred from homology"/>
<dbReference type="FunFam" id="1.20.5.190:FF:000001">
    <property type="entry name" value="unconventional myosin-Va"/>
    <property type="match status" value="1"/>
</dbReference>
<feature type="region of interest" description="Disordered" evidence="7">
    <location>
        <begin position="556"/>
        <end position="594"/>
    </location>
</feature>
<evidence type="ECO:0000259" key="8">
    <source>
        <dbReference type="PROSITE" id="PS51126"/>
    </source>
</evidence>
<dbReference type="Pfam" id="PF00063">
    <property type="entry name" value="Myosin_head"/>
    <property type="match status" value="1"/>
</dbReference>
<comment type="caution">
    <text evidence="10">The sequence shown here is derived from an EMBL/GenBank/DDBJ whole genome shotgun (WGS) entry which is preliminary data.</text>
</comment>
<dbReference type="Gene3D" id="1.20.58.530">
    <property type="match status" value="1"/>
</dbReference>
<evidence type="ECO:0000313" key="11">
    <source>
        <dbReference type="Proteomes" id="UP000036987"/>
    </source>
</evidence>
<dbReference type="GO" id="GO:0005737">
    <property type="term" value="C:cytoplasm"/>
    <property type="evidence" value="ECO:0000318"/>
    <property type="project" value="GO_Central"/>
</dbReference>
<dbReference type="EMBL" id="LFYR01000729">
    <property type="protein sequence ID" value="KMZ70180.1"/>
    <property type="molecule type" value="Genomic_DNA"/>
</dbReference>
<evidence type="ECO:0000256" key="4">
    <source>
        <dbReference type="ARBA" id="ARBA00023175"/>
    </source>
</evidence>
<dbReference type="OrthoDB" id="6108017at2759"/>
<dbReference type="GO" id="GO:0000146">
    <property type="term" value="F:microfilament motor activity"/>
    <property type="evidence" value="ECO:0000318"/>
    <property type="project" value="GO_Central"/>
</dbReference>
<dbReference type="Gene3D" id="3.40.850.10">
    <property type="entry name" value="Kinesin motor domain"/>
    <property type="match status" value="1"/>
</dbReference>
<dbReference type="InterPro" id="IPR002710">
    <property type="entry name" value="Dilute_dom"/>
</dbReference>
<name>A0A0K9PPN3_ZOSMR</name>
<dbReference type="PROSITE" id="PS51456">
    <property type="entry name" value="MYOSIN_MOTOR"/>
    <property type="match status" value="1"/>
</dbReference>
<dbReference type="InterPro" id="IPR000048">
    <property type="entry name" value="IQ_motif_EF-hand-BS"/>
</dbReference>
<reference evidence="11" key="1">
    <citation type="journal article" date="2016" name="Nature">
        <title>The genome of the seagrass Zostera marina reveals angiosperm adaptation to the sea.</title>
        <authorList>
            <person name="Olsen J.L."/>
            <person name="Rouze P."/>
            <person name="Verhelst B."/>
            <person name="Lin Y.-C."/>
            <person name="Bayer T."/>
            <person name="Collen J."/>
            <person name="Dattolo E."/>
            <person name="De Paoli E."/>
            <person name="Dittami S."/>
            <person name="Maumus F."/>
            <person name="Michel G."/>
            <person name="Kersting A."/>
            <person name="Lauritano C."/>
            <person name="Lohaus R."/>
            <person name="Toepel M."/>
            <person name="Tonon T."/>
            <person name="Vanneste K."/>
            <person name="Amirebrahimi M."/>
            <person name="Brakel J."/>
            <person name="Bostroem C."/>
            <person name="Chovatia M."/>
            <person name="Grimwood J."/>
            <person name="Jenkins J.W."/>
            <person name="Jueterbock A."/>
            <person name="Mraz A."/>
            <person name="Stam W.T."/>
            <person name="Tice H."/>
            <person name="Bornberg-Bauer E."/>
            <person name="Green P.J."/>
            <person name="Pearson G.A."/>
            <person name="Procaccini G."/>
            <person name="Duarte C.M."/>
            <person name="Schmutz J."/>
            <person name="Reusch T.B.H."/>
            <person name="Van de Peer Y."/>
        </authorList>
    </citation>
    <scope>NUCLEOTIDE SEQUENCE [LARGE SCALE GENOMIC DNA]</scope>
    <source>
        <strain evidence="11">cv. Finnish</strain>
    </source>
</reference>
<keyword evidence="5" id="KW-0009">Actin-binding</keyword>
<dbReference type="GO" id="GO:0051015">
    <property type="term" value="F:actin filament binding"/>
    <property type="evidence" value="ECO:0000318"/>
    <property type="project" value="GO_Central"/>
</dbReference>
<gene>
    <name evidence="10" type="ORF">ZOSMA_1G01520</name>
</gene>
<dbReference type="PROSITE" id="PS50096">
    <property type="entry name" value="IQ"/>
    <property type="match status" value="4"/>
</dbReference>
<evidence type="ECO:0000256" key="7">
    <source>
        <dbReference type="SAM" id="MobiDB-lite"/>
    </source>
</evidence>
<dbReference type="GO" id="GO:0005524">
    <property type="term" value="F:ATP binding"/>
    <property type="evidence" value="ECO:0007669"/>
    <property type="project" value="InterPro"/>
</dbReference>
<feature type="compositionally biased region" description="Polar residues" evidence="7">
    <location>
        <begin position="574"/>
        <end position="587"/>
    </location>
</feature>
<feature type="domain" description="Dilute" evidence="8">
    <location>
        <begin position="651"/>
        <end position="959"/>
    </location>
</feature>
<evidence type="ECO:0000256" key="3">
    <source>
        <dbReference type="ARBA" id="ARBA00023123"/>
    </source>
</evidence>
<dbReference type="Pfam" id="PF01843">
    <property type="entry name" value="DIL"/>
    <property type="match status" value="1"/>
</dbReference>
<dbReference type="GO" id="GO:0016459">
    <property type="term" value="C:myosin complex"/>
    <property type="evidence" value="ECO:0007669"/>
    <property type="project" value="UniProtKB-KW"/>
</dbReference>
<dbReference type="PANTHER" id="PTHR16027">
    <property type="entry name" value="DILUTE DOMAIN-CONTAINING PROTEIN YPR089W"/>
    <property type="match status" value="1"/>
</dbReference>
<organism evidence="10 11">
    <name type="scientific">Zostera marina</name>
    <name type="common">Eelgrass</name>
    <dbReference type="NCBI Taxonomy" id="29655"/>
    <lineage>
        <taxon>Eukaryota</taxon>
        <taxon>Viridiplantae</taxon>
        <taxon>Streptophyta</taxon>
        <taxon>Embryophyta</taxon>
        <taxon>Tracheophyta</taxon>
        <taxon>Spermatophyta</taxon>
        <taxon>Magnoliopsida</taxon>
        <taxon>Liliopsida</taxon>
        <taxon>Zosteraceae</taxon>
        <taxon>Zostera</taxon>
    </lineage>
</organism>
<feature type="coiled-coil region" evidence="6">
    <location>
        <begin position="365"/>
        <end position="539"/>
    </location>
</feature>
<dbReference type="Pfam" id="PF00612">
    <property type="entry name" value="IQ"/>
    <property type="match status" value="2"/>
</dbReference>
<dbReference type="AlphaFoldDB" id="A0A0K9PPN3"/>
<feature type="domain" description="Myosin motor" evidence="9">
    <location>
        <begin position="1"/>
        <end position="220"/>
    </location>
</feature>
<accession>A0A0K9PPN3</accession>
<dbReference type="InterPro" id="IPR001609">
    <property type="entry name" value="Myosin_head_motor_dom-like"/>
</dbReference>
<keyword evidence="3 5" id="KW-0518">Myosin</keyword>
<comment type="caution">
    <text evidence="5">Lacks conserved residue(s) required for the propagation of feature annotation.</text>
</comment>
<dbReference type="GO" id="GO:0030048">
    <property type="term" value="P:actin filament-based movement"/>
    <property type="evidence" value="ECO:0007669"/>
    <property type="project" value="UniProtKB-ARBA"/>
</dbReference>
<evidence type="ECO:0000256" key="2">
    <source>
        <dbReference type="ARBA" id="ARBA00023054"/>
    </source>
</evidence>
<dbReference type="Gene3D" id="1.20.120.720">
    <property type="entry name" value="Myosin VI head, motor domain, U50 subdomain"/>
    <property type="match status" value="1"/>
</dbReference>
<dbReference type="Proteomes" id="UP000036987">
    <property type="component" value="Unassembled WGS sequence"/>
</dbReference>
<evidence type="ECO:0000256" key="1">
    <source>
        <dbReference type="ARBA" id="ARBA00022737"/>
    </source>
</evidence>
<evidence type="ECO:0000259" key="9">
    <source>
        <dbReference type="PROSITE" id="PS51456"/>
    </source>
</evidence>
<comment type="similarity">
    <text evidence="5">Belongs to the TRAFAC class myosin-kinesin ATPase superfamily. Myosin family.</text>
</comment>
<dbReference type="SMR" id="A0A0K9PPN3"/>
<dbReference type="GO" id="GO:0016020">
    <property type="term" value="C:membrane"/>
    <property type="evidence" value="ECO:0000318"/>
    <property type="project" value="GO_Central"/>
</dbReference>
<evidence type="ECO:0000256" key="5">
    <source>
        <dbReference type="PROSITE-ProRule" id="PRU00782"/>
    </source>
</evidence>
<dbReference type="Gene3D" id="3.30.70.1590">
    <property type="match status" value="1"/>
</dbReference>
<dbReference type="GO" id="GO:0007015">
    <property type="term" value="P:actin filament organization"/>
    <property type="evidence" value="ECO:0000318"/>
    <property type="project" value="GO_Central"/>
</dbReference>
<dbReference type="SMART" id="SM00242">
    <property type="entry name" value="MYSc"/>
    <property type="match status" value="1"/>
</dbReference>
<dbReference type="SMART" id="SM00015">
    <property type="entry name" value="IQ"/>
    <property type="match status" value="4"/>
</dbReference>
<dbReference type="STRING" id="29655.A0A0K9PPN3"/>
<protein>
    <submittedName>
        <fullName evidence="10">Myosin-17</fullName>
    </submittedName>
</protein>
<dbReference type="GO" id="GO:0015629">
    <property type="term" value="C:actin cytoskeleton"/>
    <property type="evidence" value="ECO:0000318"/>
    <property type="project" value="GO_Central"/>
</dbReference>
<keyword evidence="2 6" id="KW-0175">Coiled coil</keyword>
<keyword evidence="11" id="KW-1185">Reference proteome</keyword>
<dbReference type="InterPro" id="IPR036961">
    <property type="entry name" value="Kinesin_motor_dom_sf"/>
</dbReference>
<dbReference type="SUPFAM" id="SSF52540">
    <property type="entry name" value="P-loop containing nucleoside triphosphate hydrolases"/>
    <property type="match status" value="2"/>
</dbReference>